<dbReference type="AlphaFoldDB" id="A0A5P8WGQ3"/>
<keyword evidence="5" id="KW-1185">Reference proteome</keyword>
<evidence type="ECO:0000256" key="1">
    <source>
        <dbReference type="SAM" id="Phobius"/>
    </source>
</evidence>
<dbReference type="KEGG" id="nsh:GXM_08905"/>
<accession>A0A5P8WGQ3</accession>
<dbReference type="GO" id="GO:0004803">
    <property type="term" value="F:transposase activity"/>
    <property type="evidence" value="ECO:0007669"/>
    <property type="project" value="InterPro"/>
</dbReference>
<evidence type="ECO:0000313" key="4">
    <source>
        <dbReference type="EMBL" id="QFS51411.1"/>
    </source>
</evidence>
<proteinExistence type="predicted"/>
<dbReference type="Proteomes" id="UP000326678">
    <property type="component" value="Chromosome Gxm2"/>
</dbReference>
<dbReference type="EMBL" id="CP045227">
    <property type="protein sequence ID" value="QFS51411.1"/>
    <property type="molecule type" value="Genomic_DNA"/>
</dbReference>
<keyword evidence="1" id="KW-1133">Transmembrane helix</keyword>
<dbReference type="Pfam" id="PF01609">
    <property type="entry name" value="DDE_Tnp_1"/>
    <property type="match status" value="1"/>
</dbReference>
<dbReference type="EMBL" id="CP045227">
    <property type="protein sequence ID" value="QFS51346.1"/>
    <property type="molecule type" value="Genomic_DNA"/>
</dbReference>
<organism evidence="3 5">
    <name type="scientific">Nostoc sphaeroides CCNUC1</name>
    <dbReference type="NCBI Taxonomy" id="2653204"/>
    <lineage>
        <taxon>Bacteria</taxon>
        <taxon>Bacillati</taxon>
        <taxon>Cyanobacteriota</taxon>
        <taxon>Cyanophyceae</taxon>
        <taxon>Nostocales</taxon>
        <taxon>Nostocaceae</taxon>
        <taxon>Nostoc</taxon>
    </lineage>
</organism>
<evidence type="ECO:0000259" key="2">
    <source>
        <dbReference type="Pfam" id="PF01609"/>
    </source>
</evidence>
<evidence type="ECO:0000313" key="3">
    <source>
        <dbReference type="EMBL" id="QFS51346.1"/>
    </source>
</evidence>
<dbReference type="InterPro" id="IPR012337">
    <property type="entry name" value="RNaseH-like_sf"/>
</dbReference>
<dbReference type="GO" id="GO:0006313">
    <property type="term" value="P:DNA transposition"/>
    <property type="evidence" value="ECO:0007669"/>
    <property type="project" value="InterPro"/>
</dbReference>
<gene>
    <name evidence="3" type="ORF">GXM_08840</name>
    <name evidence="4" type="ORF">GXM_08905</name>
</gene>
<reference evidence="3 5" key="1">
    <citation type="submission" date="2019-10" db="EMBL/GenBank/DDBJ databases">
        <title>Genomic and transcriptomic insights into the perfect genentic adaptation of a filamentous nitrogen-fixing cyanobacterium to rice fields.</title>
        <authorList>
            <person name="Chen Z."/>
        </authorList>
    </citation>
    <scope>NUCLEOTIDE SEQUENCE [LARGE SCALE GENOMIC DNA]</scope>
    <source>
        <strain evidence="3">CCNUC1</strain>
    </source>
</reference>
<evidence type="ECO:0000313" key="5">
    <source>
        <dbReference type="Proteomes" id="UP000326678"/>
    </source>
</evidence>
<name>A0A5P8WGQ3_9NOSO</name>
<feature type="transmembrane region" description="Helical" evidence="1">
    <location>
        <begin position="297"/>
        <end position="316"/>
    </location>
</feature>
<dbReference type="GO" id="GO:0003677">
    <property type="term" value="F:DNA binding"/>
    <property type="evidence" value="ECO:0007669"/>
    <property type="project" value="InterPro"/>
</dbReference>
<feature type="transmembrane region" description="Helical" evidence="1">
    <location>
        <begin position="328"/>
        <end position="348"/>
    </location>
</feature>
<keyword evidence="1" id="KW-0472">Membrane</keyword>
<dbReference type="SUPFAM" id="SSF53098">
    <property type="entry name" value="Ribonuclease H-like"/>
    <property type="match status" value="1"/>
</dbReference>
<feature type="domain" description="Transposase IS4-like" evidence="2">
    <location>
        <begin position="95"/>
        <end position="310"/>
    </location>
</feature>
<dbReference type="RefSeq" id="WP_152591930.1">
    <property type="nucleotide sequence ID" value="NZ_CP045227.1"/>
</dbReference>
<sequence length="371" mass="42973">METILAHAHTLMYTILALMPSRYQRDNLEAMLGLFLAADGKPLPHYSKSKSESALSRFLNTYKWPTRKLIRHVRQQAIEQVKSHCPLGRKAFLQVIIDLTTLEKCGQFKAFQNLITVYNGKRGLHIVVLYLVVGQWRIPWNFRVWRGKGTASPSQLALRMVRHLPKDLTKRFRVKILADTAFGTKDFINNIRKLKYHAVIGIGCNRKLVNGYPVKLLHHRGQQVRLVGLDFPVTLSWYYFKRDNGKFVKRYVISTQPLKASTISWWGKRRWKIEGWFKTAKYRFGLDRFGQGTLLGIYRWLVLSITAYLLAYWTYLSSCLPDSLDWGQAAFLALSTFLPHLVLSLLLLDIERLRPLALSHGIDITISRCKI</sequence>
<protein>
    <submittedName>
        <fullName evidence="3 4">Transposase</fullName>
    </submittedName>
</protein>
<dbReference type="InterPro" id="IPR002559">
    <property type="entry name" value="Transposase_11"/>
</dbReference>
<keyword evidence="1" id="KW-0812">Transmembrane</keyword>
<dbReference type="KEGG" id="nsh:GXM_08840"/>